<dbReference type="PANTHER" id="PTHR40627">
    <property type="entry name" value="INDOLE PRENYLTRANSFERASE TDIB-RELATED"/>
    <property type="match status" value="1"/>
</dbReference>
<evidence type="ECO:0000313" key="4">
    <source>
        <dbReference type="Proteomes" id="UP001610563"/>
    </source>
</evidence>
<dbReference type="Pfam" id="PF11991">
    <property type="entry name" value="Trp_DMAT"/>
    <property type="match status" value="1"/>
</dbReference>
<name>A0ABR4FP10_9EURO</name>
<reference evidence="3 4" key="1">
    <citation type="submission" date="2024-07" db="EMBL/GenBank/DDBJ databases">
        <title>Section-level genome sequencing and comparative genomics of Aspergillus sections Usti and Cavernicolus.</title>
        <authorList>
            <consortium name="Lawrence Berkeley National Laboratory"/>
            <person name="Nybo J.L."/>
            <person name="Vesth T.C."/>
            <person name="Theobald S."/>
            <person name="Frisvad J.C."/>
            <person name="Larsen T.O."/>
            <person name="Kjaerboelling I."/>
            <person name="Rothschild-Mancinelli K."/>
            <person name="Lyhne E.K."/>
            <person name="Kogle M.E."/>
            <person name="Barry K."/>
            <person name="Clum A."/>
            <person name="Na H."/>
            <person name="Ledsgaard L."/>
            <person name="Lin J."/>
            <person name="Lipzen A."/>
            <person name="Kuo A."/>
            <person name="Riley R."/>
            <person name="Mondo S."/>
            <person name="Labutti K."/>
            <person name="Haridas S."/>
            <person name="Pangalinan J."/>
            <person name="Salamov A.A."/>
            <person name="Simmons B.A."/>
            <person name="Magnuson J.K."/>
            <person name="Chen J."/>
            <person name="Drula E."/>
            <person name="Henrissat B."/>
            <person name="Wiebenga A."/>
            <person name="Lubbers R.J."/>
            <person name="Gomes A.C."/>
            <person name="Makela M.R."/>
            <person name="Stajich J."/>
            <person name="Grigoriev I.V."/>
            <person name="Mortensen U.H."/>
            <person name="De Vries R.P."/>
            <person name="Baker S.E."/>
            <person name="Andersen M.R."/>
        </authorList>
    </citation>
    <scope>NUCLEOTIDE SEQUENCE [LARGE SCALE GENOMIC DNA]</scope>
    <source>
        <strain evidence="3 4">CBS 209.92</strain>
    </source>
</reference>
<comment type="similarity">
    <text evidence="1">Belongs to the tryptophan dimethylallyltransferase family.</text>
</comment>
<keyword evidence="4" id="KW-1185">Reference proteome</keyword>
<accession>A0ABR4FP10</accession>
<comment type="caution">
    <text evidence="3">The sequence shown here is derived from an EMBL/GenBank/DDBJ whole genome shotgun (WGS) entry which is preliminary data.</text>
</comment>
<dbReference type="SFLD" id="SFLDS00036">
    <property type="entry name" value="Aromatic_Prenyltransferase"/>
    <property type="match status" value="1"/>
</dbReference>
<dbReference type="EMBL" id="JBFTWV010000159">
    <property type="protein sequence ID" value="KAL2784985.1"/>
    <property type="molecule type" value="Genomic_DNA"/>
</dbReference>
<evidence type="ECO:0000313" key="3">
    <source>
        <dbReference type="EMBL" id="KAL2784985.1"/>
    </source>
</evidence>
<dbReference type="NCBIfam" id="TIGR03429">
    <property type="entry name" value="arom_pren_DMATS"/>
    <property type="match status" value="1"/>
</dbReference>
<protein>
    <submittedName>
        <fullName evidence="3">Dimethylallyl tryptophan synthase</fullName>
    </submittedName>
</protein>
<gene>
    <name evidence="3" type="ORF">BJX66DRAFT_315753</name>
</gene>
<keyword evidence="2" id="KW-0808">Transferase</keyword>
<dbReference type="PANTHER" id="PTHR40627:SF3">
    <property type="entry name" value="PRENYLTRANSFERASE ASQH2-RELATED"/>
    <property type="match status" value="1"/>
</dbReference>
<dbReference type="InterPro" id="IPR017795">
    <property type="entry name" value="ABBA_NscD-like"/>
</dbReference>
<organism evidence="3 4">
    <name type="scientific">Aspergillus keveii</name>
    <dbReference type="NCBI Taxonomy" id="714993"/>
    <lineage>
        <taxon>Eukaryota</taxon>
        <taxon>Fungi</taxon>
        <taxon>Dikarya</taxon>
        <taxon>Ascomycota</taxon>
        <taxon>Pezizomycotina</taxon>
        <taxon>Eurotiomycetes</taxon>
        <taxon>Eurotiomycetidae</taxon>
        <taxon>Eurotiales</taxon>
        <taxon>Aspergillaceae</taxon>
        <taxon>Aspergillus</taxon>
        <taxon>Aspergillus subgen. Nidulantes</taxon>
    </lineage>
</organism>
<dbReference type="InterPro" id="IPR012148">
    <property type="entry name" value="ABBA_DMATS-like"/>
</dbReference>
<evidence type="ECO:0000256" key="2">
    <source>
        <dbReference type="ARBA" id="ARBA00022679"/>
    </source>
</evidence>
<sequence length="416" mass="46969">MDNKSETPPVPVPRTYETVSKYLMFPNIDEKEWWVATGPQFSKMLADAKYDIHHQFEYLQLYASHILPFLGPFPKSRPDLYLCVLGGLGSLEFSQNFTEAGATVRMTFEPTSYTASTGEDVCNRGTSDEFLRRLKRVSPKIDLGLYHEILNKLTVTDTEERLLVERDMLAGQEVRTQTMVALDMKNGGIGAKIYFVPILKGIITGTPTWTMMQNAVRSVDRDGLFTEGLANTAAYLDNAPDTVYQDMFSFDLVEPTETRFKIYLSEFQIDFDRITDIWTLGGKIQGEETDQGLALLKELWDSLDIPVGTRPPPNKPVPVLPPDRLPIVVNLEITPNSSWPQPKMYFALPGLNCLAVATAVETAFRNWGWGDHASSFIDNLRSYKPGVNLAENTNMFSWLSFSYTSKTGPYVTLYHH</sequence>
<dbReference type="Proteomes" id="UP001610563">
    <property type="component" value="Unassembled WGS sequence"/>
</dbReference>
<dbReference type="PIRSF" id="PIRSF000509">
    <property type="entry name" value="Trp_DMAT"/>
    <property type="match status" value="1"/>
</dbReference>
<proteinExistence type="inferred from homology"/>
<dbReference type="SFLD" id="SFLDG01162">
    <property type="entry name" value="I"/>
    <property type="match status" value="1"/>
</dbReference>
<dbReference type="InterPro" id="IPR033964">
    <property type="entry name" value="ABBA"/>
</dbReference>
<dbReference type="CDD" id="cd13929">
    <property type="entry name" value="PT-DMATS_CymD"/>
    <property type="match status" value="1"/>
</dbReference>
<evidence type="ECO:0000256" key="1">
    <source>
        <dbReference type="ARBA" id="ARBA00010209"/>
    </source>
</evidence>